<reference evidence="15 16" key="2">
    <citation type="submission" date="2020-03" db="EMBL/GenBank/DDBJ databases">
        <title>Genome mining and metabolic profiling illuminate the polycyclic tetramate macrolactams from Streptomyces koyangensis SCSIO 5802.</title>
        <authorList>
            <person name="Ding W."/>
        </authorList>
    </citation>
    <scope>NUCLEOTIDE SEQUENCE [LARGE SCALE GENOMIC DNA]</scope>
    <source>
        <strain evidence="15 16">SCSIO 5802</strain>
    </source>
</reference>
<evidence type="ECO:0000256" key="3">
    <source>
        <dbReference type="ARBA" id="ARBA00022450"/>
    </source>
</evidence>
<dbReference type="SMART" id="SM00826">
    <property type="entry name" value="PKS_DH"/>
    <property type="match status" value="2"/>
</dbReference>
<dbReference type="Gene3D" id="3.10.129.110">
    <property type="entry name" value="Polyketide synthase dehydratase"/>
    <property type="match status" value="2"/>
</dbReference>
<dbReference type="Pfam" id="PF00550">
    <property type="entry name" value="PP-binding"/>
    <property type="match status" value="2"/>
</dbReference>
<dbReference type="GO" id="GO:0033068">
    <property type="term" value="P:macrolide biosynthetic process"/>
    <property type="evidence" value="ECO:0007669"/>
    <property type="project" value="UniProtKB-ARBA"/>
</dbReference>
<feature type="active site" description="Proton acceptor; for dehydratase activity" evidence="9">
    <location>
        <position position="2765"/>
    </location>
</feature>
<feature type="region of interest" description="Disordered" evidence="10">
    <location>
        <begin position="1075"/>
        <end position="1094"/>
    </location>
</feature>
<dbReference type="Pfam" id="PF16197">
    <property type="entry name" value="KAsynt_C_assoc"/>
    <property type="match status" value="2"/>
</dbReference>
<dbReference type="CDD" id="cd08956">
    <property type="entry name" value="KR_3_FAS_SDR_x"/>
    <property type="match status" value="2"/>
</dbReference>
<evidence type="ECO:0000259" key="11">
    <source>
        <dbReference type="PROSITE" id="PS50075"/>
    </source>
</evidence>
<dbReference type="SMART" id="SM00825">
    <property type="entry name" value="PKS_KS"/>
    <property type="match status" value="2"/>
</dbReference>
<evidence type="ECO:0000313" key="14">
    <source>
        <dbReference type="EMBL" id="AVI57434.1"/>
    </source>
</evidence>
<dbReference type="Pfam" id="PF00109">
    <property type="entry name" value="ketoacyl-synt"/>
    <property type="match status" value="2"/>
</dbReference>
<feature type="active site" description="Proton acceptor; for dehydratase activity" evidence="9">
    <location>
        <position position="976"/>
    </location>
</feature>
<feature type="compositionally biased region" description="Basic and acidic residues" evidence="10">
    <location>
        <begin position="1043"/>
        <end position="1053"/>
    </location>
</feature>
<dbReference type="InterPro" id="IPR018201">
    <property type="entry name" value="Ketoacyl_synth_AS"/>
</dbReference>
<dbReference type="InterPro" id="IPR001227">
    <property type="entry name" value="Ac_transferase_dom_sf"/>
</dbReference>
<dbReference type="InterPro" id="IPR049551">
    <property type="entry name" value="PKS_DH_C"/>
</dbReference>
<dbReference type="CDD" id="cd00833">
    <property type="entry name" value="PKS"/>
    <property type="match status" value="2"/>
</dbReference>
<feature type="region of interest" description="C-terminal hotdog fold" evidence="9">
    <location>
        <begin position="1093"/>
        <end position="1239"/>
    </location>
</feature>
<evidence type="ECO:0000256" key="2">
    <source>
        <dbReference type="ARBA" id="ARBA00004792"/>
    </source>
</evidence>
<dbReference type="Proteomes" id="UP000596311">
    <property type="component" value="Chromosome"/>
</dbReference>
<dbReference type="InterPro" id="IPR016035">
    <property type="entry name" value="Acyl_Trfase/lysoPLipase"/>
</dbReference>
<dbReference type="SUPFAM" id="SSF51735">
    <property type="entry name" value="NAD(P)-binding Rossmann-fold domains"/>
    <property type="match status" value="5"/>
</dbReference>
<dbReference type="InterPro" id="IPR015083">
    <property type="entry name" value="NorB/c/GfsB-D-like_docking"/>
</dbReference>
<dbReference type="SUPFAM" id="SSF53901">
    <property type="entry name" value="Thiolase-like"/>
    <property type="match status" value="2"/>
</dbReference>
<proteinExistence type="predicted"/>
<dbReference type="GO" id="GO:0004312">
    <property type="term" value="F:fatty acid synthase activity"/>
    <property type="evidence" value="ECO:0007669"/>
    <property type="project" value="TreeGrafter"/>
</dbReference>
<dbReference type="PROSITE" id="PS50075">
    <property type="entry name" value="CARRIER"/>
    <property type="match status" value="2"/>
</dbReference>
<dbReference type="Pfam" id="PF13602">
    <property type="entry name" value="ADH_zinc_N_2"/>
    <property type="match status" value="1"/>
</dbReference>
<dbReference type="FunFam" id="3.40.50.720:FF:000209">
    <property type="entry name" value="Polyketide synthase Pks12"/>
    <property type="match status" value="1"/>
</dbReference>
<feature type="domain" description="Ketosynthase family 3 (KS3)" evidence="12">
    <location>
        <begin position="35"/>
        <end position="461"/>
    </location>
</feature>
<dbReference type="InterPro" id="IPR014030">
    <property type="entry name" value="Ketoacyl_synth_N"/>
</dbReference>
<keyword evidence="5" id="KW-0808">Transferase</keyword>
<dbReference type="PROSITE" id="PS52019">
    <property type="entry name" value="PKS_MFAS_DH"/>
    <property type="match status" value="2"/>
</dbReference>
<evidence type="ECO:0000256" key="1">
    <source>
        <dbReference type="ARBA" id="ARBA00001957"/>
    </source>
</evidence>
<dbReference type="Gene3D" id="3.40.366.10">
    <property type="entry name" value="Malonyl-Coenzyme A Acyl Carrier Protein, domain 2"/>
    <property type="match status" value="2"/>
</dbReference>
<dbReference type="CDD" id="cd05195">
    <property type="entry name" value="enoyl_red"/>
    <property type="match status" value="1"/>
</dbReference>
<dbReference type="GO" id="GO:0004315">
    <property type="term" value="F:3-oxoacyl-[acyl-carrier-protein] synthase activity"/>
    <property type="evidence" value="ECO:0007669"/>
    <property type="project" value="InterPro"/>
</dbReference>
<dbReference type="InterPro" id="IPR013968">
    <property type="entry name" value="PKS_KR"/>
</dbReference>
<dbReference type="InterPro" id="IPR014043">
    <property type="entry name" value="Acyl_transferase_dom"/>
</dbReference>
<dbReference type="SUPFAM" id="SSF101173">
    <property type="entry name" value="Docking domain B of the erythromycin polyketide synthase (DEBS)"/>
    <property type="match status" value="1"/>
</dbReference>
<dbReference type="InterPro" id="IPR020806">
    <property type="entry name" value="PKS_PP-bd"/>
</dbReference>
<dbReference type="SMART" id="SM00822">
    <property type="entry name" value="PKS_KR"/>
    <property type="match status" value="2"/>
</dbReference>
<dbReference type="PROSITE" id="PS00606">
    <property type="entry name" value="KS3_1"/>
    <property type="match status" value="2"/>
</dbReference>
<dbReference type="Pfam" id="PF22953">
    <property type="entry name" value="SpnB_Rossmann"/>
    <property type="match status" value="2"/>
</dbReference>
<dbReference type="InterPro" id="IPR006162">
    <property type="entry name" value="Ppantetheine_attach_site"/>
</dbReference>
<dbReference type="PROSITE" id="PS52004">
    <property type="entry name" value="KS3_2"/>
    <property type="match status" value="2"/>
</dbReference>
<feature type="region of interest" description="Disordered" evidence="10">
    <location>
        <begin position="1042"/>
        <end position="1063"/>
    </location>
</feature>
<evidence type="ECO:0000259" key="13">
    <source>
        <dbReference type="PROSITE" id="PS52019"/>
    </source>
</evidence>
<dbReference type="Pfam" id="PF02801">
    <property type="entry name" value="Ketoacyl-synt_C"/>
    <property type="match status" value="2"/>
</dbReference>
<dbReference type="PANTHER" id="PTHR43775:SF51">
    <property type="entry name" value="INACTIVE PHENOLPHTHIOCEROL SYNTHESIS POLYKETIDE SYNTHASE TYPE I PKS1-RELATED"/>
    <property type="match status" value="1"/>
</dbReference>
<dbReference type="InterPro" id="IPR055123">
    <property type="entry name" value="SpnB-like_Rossmann"/>
</dbReference>
<dbReference type="FunFam" id="1.10.1200.10:FF:000007">
    <property type="entry name" value="Probable polyketide synthase pks17"/>
    <property type="match status" value="2"/>
</dbReference>
<dbReference type="SMART" id="SM01294">
    <property type="entry name" value="PKS_PP_betabranch"/>
    <property type="match status" value="2"/>
</dbReference>
<dbReference type="InterPro" id="IPR036299">
    <property type="entry name" value="Polyketide_synth_docking_sf"/>
</dbReference>
<evidence type="ECO:0000256" key="9">
    <source>
        <dbReference type="PROSITE-ProRule" id="PRU01363"/>
    </source>
</evidence>
<feature type="active site" description="Proton donor; for dehydratase activity" evidence="9">
    <location>
        <position position="2950"/>
    </location>
</feature>
<dbReference type="Pfam" id="PF08990">
    <property type="entry name" value="Docking"/>
    <property type="match status" value="1"/>
</dbReference>
<dbReference type="PROSITE" id="PS00012">
    <property type="entry name" value="PHOSPHOPANTETHEINE"/>
    <property type="match status" value="2"/>
</dbReference>
<feature type="domain" description="Carrier" evidence="11">
    <location>
        <begin position="1736"/>
        <end position="1811"/>
    </location>
</feature>
<comment type="cofactor">
    <cofactor evidence="1">
        <name>pantetheine 4'-phosphate</name>
        <dbReference type="ChEBI" id="CHEBI:47942"/>
    </cofactor>
</comment>
<evidence type="ECO:0000259" key="12">
    <source>
        <dbReference type="PROSITE" id="PS52004"/>
    </source>
</evidence>
<dbReference type="InterPro" id="IPR020843">
    <property type="entry name" value="ER"/>
</dbReference>
<feature type="domain" description="PKS/mFAS DH" evidence="13">
    <location>
        <begin position="2733"/>
        <end position="3026"/>
    </location>
</feature>
<feature type="region of interest" description="N-terminal hotdog fold" evidence="9">
    <location>
        <begin position="944"/>
        <end position="1078"/>
    </location>
</feature>
<keyword evidence="6" id="KW-0045">Antibiotic biosynthesis</keyword>
<feature type="domain" description="Ketosynthase family 3 (KS3)" evidence="12">
    <location>
        <begin position="1833"/>
        <end position="2259"/>
    </location>
</feature>
<dbReference type="SUPFAM" id="SSF47336">
    <property type="entry name" value="ACP-like"/>
    <property type="match status" value="2"/>
</dbReference>
<feature type="active site" description="Proton donor; for dehydratase activity" evidence="9">
    <location>
        <position position="1154"/>
    </location>
</feature>
<feature type="domain" description="PKS/mFAS DH" evidence="13">
    <location>
        <begin position="944"/>
        <end position="1239"/>
    </location>
</feature>
<evidence type="ECO:0000256" key="4">
    <source>
        <dbReference type="ARBA" id="ARBA00022553"/>
    </source>
</evidence>
<dbReference type="InterPro" id="IPR020841">
    <property type="entry name" value="PKS_Beta-ketoAc_synthase_dom"/>
</dbReference>
<dbReference type="Gene3D" id="3.90.180.10">
    <property type="entry name" value="Medium-chain alcohol dehydrogenases, catalytic domain"/>
    <property type="match status" value="1"/>
</dbReference>
<dbReference type="InterPro" id="IPR009081">
    <property type="entry name" value="PP-bd_ACP"/>
</dbReference>
<dbReference type="SMART" id="SM00823">
    <property type="entry name" value="PKS_PP"/>
    <property type="match status" value="2"/>
</dbReference>
<dbReference type="InterPro" id="IPR042104">
    <property type="entry name" value="PKS_dehydratase_sf"/>
</dbReference>
<dbReference type="InterPro" id="IPR014031">
    <property type="entry name" value="Ketoacyl_synth_C"/>
</dbReference>
<accession>A0A2P1BT43</accession>
<dbReference type="FunFam" id="3.90.180.10:FF:000032">
    <property type="entry name" value="Probable polyketide synthase pks1"/>
    <property type="match status" value="1"/>
</dbReference>
<dbReference type="FunFam" id="3.40.47.10:FF:000019">
    <property type="entry name" value="Polyketide synthase type I"/>
    <property type="match status" value="2"/>
</dbReference>
<gene>
    <name evidence="15" type="ORF">G9U55_24785</name>
</gene>
<dbReference type="Gene3D" id="3.40.50.11460">
    <property type="match status" value="1"/>
</dbReference>
<protein>
    <submittedName>
        <fullName evidence="14">AbmB2</fullName>
    </submittedName>
    <submittedName>
        <fullName evidence="15">SDR family NAD(P)-dependent oxidoreductase</fullName>
    </submittedName>
</protein>
<dbReference type="InterPro" id="IPR049552">
    <property type="entry name" value="PKS_DH_N"/>
</dbReference>
<keyword evidence="16" id="KW-1185">Reference proteome</keyword>
<dbReference type="Pfam" id="PF21089">
    <property type="entry name" value="PKS_DH_N"/>
    <property type="match status" value="2"/>
</dbReference>
<dbReference type="InterPro" id="IPR049900">
    <property type="entry name" value="PKS_mFAS_DH"/>
</dbReference>
<dbReference type="InterPro" id="IPR011032">
    <property type="entry name" value="GroES-like_sf"/>
</dbReference>
<dbReference type="GO" id="GO:0008270">
    <property type="term" value="F:zinc ion binding"/>
    <property type="evidence" value="ECO:0007669"/>
    <property type="project" value="InterPro"/>
</dbReference>
<dbReference type="Pfam" id="PF08659">
    <property type="entry name" value="KR"/>
    <property type="match status" value="2"/>
</dbReference>
<dbReference type="Pfam" id="PF00698">
    <property type="entry name" value="Acyl_transf_1"/>
    <property type="match status" value="2"/>
</dbReference>
<dbReference type="Pfam" id="PF14765">
    <property type="entry name" value="PS-DH"/>
    <property type="match status" value="2"/>
</dbReference>
<evidence type="ECO:0000256" key="8">
    <source>
        <dbReference type="ARBA" id="ARBA00023315"/>
    </source>
</evidence>
<dbReference type="Pfam" id="PF08240">
    <property type="entry name" value="ADH_N"/>
    <property type="match status" value="1"/>
</dbReference>
<dbReference type="Gene3D" id="3.30.70.3290">
    <property type="match status" value="2"/>
</dbReference>
<dbReference type="SUPFAM" id="SSF55048">
    <property type="entry name" value="Probable ACP-binding domain of malonyl-CoA ACP transacylase"/>
    <property type="match status" value="2"/>
</dbReference>
<dbReference type="InterPro" id="IPR013154">
    <property type="entry name" value="ADH-like_N"/>
</dbReference>
<sequence>MATANEDKLRDYLKRVTADLSKTRQRLQEAESVSTEPIAIVGMACRYPGGVGSPEELWELVASGTDAVSGFPDDRGWDLEALYDPDPARPGTSYARHGGFLHAAAEFDAEFFGLSPREALATDPQQRLLLETAWETFERAGIDPASLRGSRTGVFAGVMYNDYASRMHRMPEEFEGYIGSGSAASIASGRISYTFGFEGPAVSVDTACSSSLVALHLAAQALRNGECSLALAGGVTVMATPNTFIEFSRQRGLSVDGRCKAFSADADGTGWAEGVGMIALERLSDAERNGHQVLAVLRGSAVNQDGTSSQLTAPNGPSQERVIRQALASARLSAADVDAVEAHGTGTRLGDPIEAQALLATYGRERTAEQPLYLGSLKSNIGHTQAAAGVGGVIKMVEAMRHGVLPKTLHVGEPSPHVDWSAGEVSLLTEQREWPALDRPRRAAVSSFGISGTNAHVILEQAPATPLPDDAGATAPVPAPAAVSWALSARSEEALRAQAARLHTRIEAEPSATPAAVAHALATTRTAFTHRAAVTAGTTEEFLSALRAVAAGESAPGTVRGTAAGSSDVVFVFPGQGSQWVGMAVELLDVSVVFRESVEACGEALGEFVEWDLVGVLRGVEGAPGLDRVDVVQPVLFAVMVSLAAVWRSVGVVPSAVVGHSQGEIAAAYVAGGLSLRDAVRVVALRSGALVGLSGVGGMGSVGLPVGEVEARLVGVSGLSVAAVNGPSSTVVSGDAGVLEEWVAGLVDEGIRARLIAVDYASHSAHVEGIRGELAEVLGGVVPRSSSGVAFYSTVEGGVVDTSVLDGEYWYRNLRGRVRLDETVRVLAADGYRTFVEVSPHPVLTMGIQETLDDLPGVEGTAAIGSLRRDEGGLRRLHTSFAEAWTHGAPVDLTRLLPAPAAGQPPATGSFALPTYAFQRDRFWLDAPVLAGDTRALGLTAGGHPLLGAAVELADGDGLLLTGRLSLSSHPWLADHTVADVPLVSPGVFAELALRAADRAGCASVAELTVHSPLVVPEGGSVQLQILVGAPDALGRRPVAVHARPEGDPRTEPGVDDGADAPWTRHATGTLAATREEPAGPPARASAWPHPGATPLDLGALRTRLASTGLGHGPAFRGLRAAWQDGDRLYAEVALPAEAEQQAAEYLLHPALLDAALQPLVSARAAEGATGGVPLVRTWRGLSVTTRGARTLRVEIGGTGVSRGEDHDVAEVRFSDEEGKVLGGVEAVTLSPLDLSALSARGDVLRDAFFGLEWAVVGDGSTGAQHADGDAGPAVGVLGPVPGGGPLHDPDATVPYADLAALRQAVADGAPLPGAVLLLAGTPGMGDDADPEQLGAAVGGLLATLQDWLAEERFAAARLVVLTDGAVATDGTGPASPVGAALVSLVRSAQLEHPGHVVLVDVPGATLPPPLLAAALATGEPQLAVRGDALLAPRVVRRPRPEGAAAPATGTGTGGALLVTGDAEPAAVPVAVHLATRYGADSIVLAAPPGATVPLDLWEARSAAAGLAFRAVSHDLADPGSLAGLAGEVTGGQGLSAVLHLGPGPDDGTIAALDPQDAARQLVRESRAAWHLHQFAQKARPQAFVLFSSLAATLGGAGRGLFAAAGGYLDALARLRAADGLPATSVAWGLWEQTRPRTAAGAEADARPEFPARGAVVPVTDEQAVALLDAALDAGRPCDITARLSRTALRDQAENGVLPPALSGLVPHTVRAAGGPGGASALAVRLAEVSEAEWPAVLLDLVRGTAATVLGHSSPEAVAPERPFKDLGIDSLTAVELRNHLGTATGLILPATLVFDHPTPSAVAAHLGGLVRAGAPDDTPEPALAAGSAAAPDEPIAIVAMGCRYPGGAVSPEALWDLVVRGTDAIGEFPDDRGWDLSRLYDPDPEAKGRTYSRNGGFLYDAPTFDAPFFGISPREAAAMDPQQRLLLETAWETFERAGIDPASLRGSRTGVFAGSSSQDYATLVEASPEGAEGYLLTGTSASVVSGRLSYTFGLEGPAVTVDTACSSSLVALHLAAQALRNDECSLALAGGVAVLATPAGFVEFSRQRGLSADGRCKAFSADADGTGWAEGVGLLLLERLSDAERNGHQVLAVLRGSATNQDGASNGLTAPNGPSQERVIRQALANARLSAADVDVVEAHGTGTRLGDPIEAQALLATYGRARPAEQPLYLGSLKSNIGHAQAAAGVAGVIKMVEAMRHGVLPKTLHVSEPSSNVDWSTGAVSLLTEQREWPAVDRPRRAAVSSFGMSGTNAHVILEQAPASAGPSATGDDDAPRDELPGLVPLVLSARSEDALRDQATRIRALLTERPAAHPHDIGFSLTASRARFDHRGVVVGRDRAELAAGLEALASGGSGGGVVRGRLSPAVSGKLAFLFTGQGAQRVGMGRELYASFPVFAAAFDEVGEVYGRLAGGSLREALDGEEVHGTGVAQPGLFAVEVALFRLWESWGVRPDAVTGHSVGEIAAAHVAGVLGLEDAVRLVVARGRLMAALPEGGAMLAVQAGEETVTPLLAGREDEVSLAAVNGPASVVVSGTASAVEQIGEALKEQDIRVRPLTVSHAFHSPLMEPMLTEFAEVVDGLSFAAPALPFVSALTGNLVAAEELATSQYWVSHAREAVRFHDALLALSEVGVSRYIEVGPDAVLTALARNAFAEEAAVCVASVRRDRPEDEAVLQALGALFTETDTTIDWRAVHGPHARVTDLPTYPFQRERYWLDAPADRGDTAVLGLADAGHPLLGASLELADGQGEVYTGRLSLHTHPWLADHAVAGTVILPGAAFAELALHAAQYGRVQDLTLEAPLHLPAGDAVLLRVTVDAPDASGARGLSVHSRPEDASPDAAFQDRTWTRHATGTLLAGTAEPPRDSAPAWAELAGVWPPVGAEPVDPDEVAGLYSRLAEAGYQYGPAFQSLSGAWRRDGEVFAEVRMPDAALRRVGSPGAPGRFGLHPALLDAALHSMGFGDFLAGETRLPFAWSDVELFATGAAALRVHLASTGPDQIAVRLADATGAPVASVAALALRPIAVEQLTGERRTPATDGLFGVDWTPAAASGTGTRPEPPADGGPATVIVGADPYGLAERGTPAYPDLDALLADGPRAGGGRGPADVLAFLGHDLVDDPWDGRPVAGVASADADPHGAPDRVRALLEEGLALVQRWLTAEEHDTHPAGDGTAGPRLVVVTRGAVAARPGERITSLAGAALHGLLRSAASEHPGRIVLVDLDDDEDAVRALPATLAAATDEAELAVREGSVHVPRLVRTGPGGAGQELVPPAGAETWRLDVTAKGTLDNLALLPCPEVNGPLEAGQLRISVRATGLNFRDVLIALGVYPGDAQLGSEAAGVVTEVGAGVTGLAPGDRVLGLFPGGAGPVAVTDHRLVAPVPRGWTYAQAAVVPVVFLTAYYGLRHLADVRPGQRLLVHSAAGGVGMAAVQLARHWGVDVYGTASPRKWDVLRRLGLDDAHLASSRTLDFEKAFLAATDGAGMDVVLDSLAHEFVDASLRLLPGGGRFLEMGKTDIRDPHAVAAEYPGVDYAAFDLHADAGAELIQEMFRDLLDLFEAGVLQPLPVTTWDVRRAPEAFRYFSQARQVGKIALTQPTRPDPEGTVLLTGGTGSLGALVARHLVTEHGARHLLLTSRRGPDAPGAAELRGELEALGATVTVAACDTADPDATRALLDTVPEAHPLTSVVHTAGALDDATVEALTPGRLDTVLRPKTDAAWNLHRLVQERGDDLAEFVLFSSVSATLGGAGQANYAAANASLDALAAHRRGQGLPAVSLAWGLWQQESGMTGSLDEKDLARIRRSGLVPIEPATGLALYDAGRRAARPVLVPAPLDLAALRTLAETRPPHPLFRGLVRKQARPVATSTASARPLAEQLAGLPAAERESRLLSLVRDEVAAVLGYSSPEAVEPDRSFREAGFDSLTAVELRNRINGVTGLRLTATLVFDHPNPAALTRHLDDRLAPAQAVPDAPGDVTGVLAELDRLERTLGVLAAPGGPGAGQVDRPARDAVATRMQRLLTEWNRRTAAPEPENGTEEKLAAATSDEIFDFIDKEFGRTSNR</sequence>
<dbReference type="EMBL" id="MG243704">
    <property type="protein sequence ID" value="AVI57434.1"/>
    <property type="molecule type" value="Genomic_DNA"/>
</dbReference>
<dbReference type="Gene3D" id="3.40.47.10">
    <property type="match status" value="2"/>
</dbReference>
<dbReference type="GO" id="GO:0006633">
    <property type="term" value="P:fatty acid biosynthetic process"/>
    <property type="evidence" value="ECO:0007669"/>
    <property type="project" value="InterPro"/>
</dbReference>
<dbReference type="SUPFAM" id="SSF50129">
    <property type="entry name" value="GroES-like"/>
    <property type="match status" value="1"/>
</dbReference>
<keyword evidence="4" id="KW-0597">Phosphoprotein</keyword>
<dbReference type="SUPFAM" id="SSF52151">
    <property type="entry name" value="FabD/lysophospholipase-like"/>
    <property type="match status" value="2"/>
</dbReference>
<dbReference type="InterPro" id="IPR036291">
    <property type="entry name" value="NAD(P)-bd_dom_sf"/>
</dbReference>
<dbReference type="InterPro" id="IPR020807">
    <property type="entry name" value="PKS_DH"/>
</dbReference>
<feature type="domain" description="Carrier" evidence="11">
    <location>
        <begin position="3880"/>
        <end position="3955"/>
    </location>
</feature>
<keyword evidence="8" id="KW-0012">Acyltransferase</keyword>
<dbReference type="InterPro" id="IPR002364">
    <property type="entry name" value="Quin_OxRdtase/zeta-crystal_CS"/>
</dbReference>
<evidence type="ECO:0000313" key="16">
    <source>
        <dbReference type="Proteomes" id="UP000596311"/>
    </source>
</evidence>
<dbReference type="InterPro" id="IPR050091">
    <property type="entry name" value="PKS_NRPS_Biosynth_Enz"/>
</dbReference>
<dbReference type="GO" id="GO:0031177">
    <property type="term" value="F:phosphopantetheine binding"/>
    <property type="evidence" value="ECO:0007669"/>
    <property type="project" value="InterPro"/>
</dbReference>
<dbReference type="PROSITE" id="PS01162">
    <property type="entry name" value="QOR_ZETA_CRYSTAL"/>
    <property type="match status" value="1"/>
</dbReference>
<comment type="pathway">
    <text evidence="2">Antibiotic biosynthesis.</text>
</comment>
<dbReference type="Gene3D" id="1.10.1200.10">
    <property type="entry name" value="ACP-like"/>
    <property type="match status" value="2"/>
</dbReference>
<dbReference type="GO" id="GO:0016491">
    <property type="term" value="F:oxidoreductase activity"/>
    <property type="evidence" value="ECO:0007669"/>
    <property type="project" value="InterPro"/>
</dbReference>
<evidence type="ECO:0000313" key="15">
    <source>
        <dbReference type="EMBL" id="QRF05058.1"/>
    </source>
</evidence>
<dbReference type="EMBL" id="CP049945">
    <property type="protein sequence ID" value="QRF05058.1"/>
    <property type="molecule type" value="Genomic_DNA"/>
</dbReference>
<dbReference type="PANTHER" id="PTHR43775">
    <property type="entry name" value="FATTY ACID SYNTHASE"/>
    <property type="match status" value="1"/>
</dbReference>
<dbReference type="InterPro" id="IPR057326">
    <property type="entry name" value="KR_dom"/>
</dbReference>
<reference evidence="14" key="1">
    <citation type="journal article" date="2018" name="Microb. Cell Fact.">
        <title>Characterization and heterologous expression of the neoabyssomicin/abyssomicin biosynthetic gene cluster from Streptomyces koyangensis SCSIO 5802.</title>
        <authorList>
            <person name="Tu J."/>
            <person name="Li S."/>
            <person name="Chen J."/>
            <person name="Song Y."/>
            <person name="Fu S."/>
            <person name="Ju J."/>
            <person name="Li Q."/>
        </authorList>
    </citation>
    <scope>NUCLEOTIDE SEQUENCE</scope>
    <source>
        <strain evidence="14">SCSIO 5802</strain>
    </source>
</reference>
<dbReference type="SMART" id="SM00827">
    <property type="entry name" value="PKS_AT"/>
    <property type="match status" value="2"/>
</dbReference>
<dbReference type="InterPro" id="IPR016036">
    <property type="entry name" value="Malonyl_transacylase_ACP-bd"/>
</dbReference>
<evidence type="ECO:0000256" key="7">
    <source>
        <dbReference type="ARBA" id="ARBA00023268"/>
    </source>
</evidence>
<keyword evidence="7" id="KW-0511">Multifunctional enzyme</keyword>
<evidence type="ECO:0000256" key="5">
    <source>
        <dbReference type="ARBA" id="ARBA00022679"/>
    </source>
</evidence>
<name>A0A2P1BT43_9ACTN</name>
<keyword evidence="3" id="KW-0596">Phosphopantetheine</keyword>
<dbReference type="InterPro" id="IPR016039">
    <property type="entry name" value="Thiolase-like"/>
</dbReference>
<organism evidence="14">
    <name type="scientific">Streptomyces koyangensis</name>
    <dbReference type="NCBI Taxonomy" id="188770"/>
    <lineage>
        <taxon>Bacteria</taxon>
        <taxon>Bacillati</taxon>
        <taxon>Actinomycetota</taxon>
        <taxon>Actinomycetes</taxon>
        <taxon>Kitasatosporales</taxon>
        <taxon>Streptomycetaceae</taxon>
        <taxon>Streptomyces</taxon>
        <taxon>Streptomyces aurantiacus group</taxon>
    </lineage>
</organism>
<dbReference type="SMART" id="SM00829">
    <property type="entry name" value="PKS_ER"/>
    <property type="match status" value="1"/>
</dbReference>
<feature type="region of interest" description="N-terminal hotdog fold" evidence="9">
    <location>
        <begin position="2733"/>
        <end position="2860"/>
    </location>
</feature>
<dbReference type="Gene3D" id="3.40.50.720">
    <property type="entry name" value="NAD(P)-binding Rossmann-like Domain"/>
    <property type="match status" value="2"/>
</dbReference>
<evidence type="ECO:0000256" key="10">
    <source>
        <dbReference type="SAM" id="MobiDB-lite"/>
    </source>
</evidence>
<dbReference type="InterPro" id="IPR036736">
    <property type="entry name" value="ACP-like_sf"/>
</dbReference>
<evidence type="ECO:0000256" key="6">
    <source>
        <dbReference type="ARBA" id="ARBA00023194"/>
    </source>
</evidence>
<dbReference type="InterPro" id="IPR032821">
    <property type="entry name" value="PKS_assoc"/>
</dbReference>
<feature type="region of interest" description="C-terminal hotdog fold" evidence="9">
    <location>
        <begin position="2883"/>
        <end position="3026"/>
    </location>
</feature>
<dbReference type="FunFam" id="3.40.366.10:FF:000002">
    <property type="entry name" value="Probable polyketide synthase 2"/>
    <property type="match status" value="2"/>
</dbReference>